<sequence length="319" mass="36293">MESYGEEFKVGSCDGQKTIQGNEIPLVLHPKEFRDINSLLSSLEKNKEWFEEKLIQHSAILLRGFDVANAVDFNDAIEIFGWDDIRYVGPAPRTHIHKRVWTANEGPLSEFIYYHHEMVLIKEFPKKVILFCEVPPPEGGETPFVPSFRAAERMQEEFPDAVKEMEEKGLRYSFTAHSKDNTSSMRGRGWEDAFGTSDPLVAEQRAKALGMEMEWLPNGAVKTVLGPRSLTRVFPDRNGRRMWFNTVVGMHGKEHSSAEMADGSEIPASVVKRCGEIIEEESIQFKWEKGDILFLDNLALLHGRRPSMPPRKVLVATCK</sequence>
<keyword evidence="2" id="KW-1185">Reference proteome</keyword>
<protein>
    <submittedName>
        <fullName evidence="1">Uncharacterized protein</fullName>
    </submittedName>
</protein>
<proteinExistence type="predicted"/>
<accession>A0ACC2KPM0</accession>
<gene>
    <name evidence="1" type="ORF">MRB53_031542</name>
</gene>
<evidence type="ECO:0000313" key="1">
    <source>
        <dbReference type="EMBL" id="KAJ8623013.1"/>
    </source>
</evidence>
<dbReference type="EMBL" id="CM056818">
    <property type="protein sequence ID" value="KAJ8623013.1"/>
    <property type="molecule type" value="Genomic_DNA"/>
</dbReference>
<evidence type="ECO:0000313" key="2">
    <source>
        <dbReference type="Proteomes" id="UP001234297"/>
    </source>
</evidence>
<dbReference type="Proteomes" id="UP001234297">
    <property type="component" value="Chromosome 10"/>
</dbReference>
<organism evidence="1 2">
    <name type="scientific">Persea americana</name>
    <name type="common">Avocado</name>
    <dbReference type="NCBI Taxonomy" id="3435"/>
    <lineage>
        <taxon>Eukaryota</taxon>
        <taxon>Viridiplantae</taxon>
        <taxon>Streptophyta</taxon>
        <taxon>Embryophyta</taxon>
        <taxon>Tracheophyta</taxon>
        <taxon>Spermatophyta</taxon>
        <taxon>Magnoliopsida</taxon>
        <taxon>Magnoliidae</taxon>
        <taxon>Laurales</taxon>
        <taxon>Lauraceae</taxon>
        <taxon>Persea</taxon>
    </lineage>
</organism>
<name>A0ACC2KPM0_PERAE</name>
<reference evidence="1 2" key="1">
    <citation type="journal article" date="2022" name="Hortic Res">
        <title>A haplotype resolved chromosomal level avocado genome allows analysis of novel avocado genes.</title>
        <authorList>
            <person name="Nath O."/>
            <person name="Fletcher S.J."/>
            <person name="Hayward A."/>
            <person name="Shaw L.M."/>
            <person name="Masouleh A.K."/>
            <person name="Furtado A."/>
            <person name="Henry R.J."/>
            <person name="Mitter N."/>
        </authorList>
    </citation>
    <scope>NUCLEOTIDE SEQUENCE [LARGE SCALE GENOMIC DNA]</scope>
    <source>
        <strain evidence="2">cv. Hass</strain>
    </source>
</reference>
<comment type="caution">
    <text evidence="1">The sequence shown here is derived from an EMBL/GenBank/DDBJ whole genome shotgun (WGS) entry which is preliminary data.</text>
</comment>